<gene>
    <name evidence="1" type="ORF">AH2_0007</name>
</gene>
<evidence type="ECO:0000313" key="2">
    <source>
        <dbReference type="Proteomes" id="UP000009012"/>
    </source>
</evidence>
<evidence type="ECO:0000313" key="1">
    <source>
        <dbReference type="EMBL" id="AEY69518.1"/>
    </source>
</evidence>
<keyword evidence="2" id="KW-1185">Reference proteome</keyword>
<sequence length="42" mass="4387">MKTGILLFTVVTACAFGYVVHEAMTAVSAAVANVTNAMQVQK</sequence>
<accession>I6NP79</accession>
<name>I6NP79_9CAUD</name>
<dbReference type="GeneID" id="13405266"/>
<proteinExistence type="predicted"/>
<dbReference type="Proteomes" id="UP000009012">
    <property type="component" value="Segment"/>
</dbReference>
<organism evidence="1 2">
    <name type="scientific">Burkholderia phage vB_BceS_AH2</name>
    <dbReference type="NCBI Taxonomy" id="1133022"/>
    <lineage>
        <taxon>Viruses</taxon>
        <taxon>Duplodnaviria</taxon>
        <taxon>Heunggongvirae</taxon>
        <taxon>Uroviricota</taxon>
        <taxon>Caudoviricetes</taxon>
        <taxon>Casjensviridae</taxon>
        <taxon>Ahduovirus</taxon>
        <taxon>Ahduovirus AH2</taxon>
        <taxon>Burkholderia virus AH2</taxon>
    </lineage>
</organism>
<protein>
    <submittedName>
        <fullName evidence="1">Uncharacterized protein</fullName>
    </submittedName>
</protein>
<dbReference type="RefSeq" id="YP_006561091.1">
    <property type="nucleotide sequence ID" value="NC_018283.1"/>
</dbReference>
<dbReference type="KEGG" id="vg:13405266"/>
<reference evidence="1 2" key="1">
    <citation type="journal article" date="2012" name="BMC Genomics">
        <title>Comparative analysis of two phenotypically-similar but genomically-distinct Burkholderia cenocepacia-specific bacteriophages.</title>
        <authorList>
            <person name="Lynch K.H."/>
            <person name="Stothard P."/>
            <person name="Dennis J.J."/>
        </authorList>
    </citation>
    <scope>NUCLEOTIDE SEQUENCE [LARGE SCALE GENOMIC DNA]</scope>
</reference>
<dbReference type="EMBL" id="JN564907">
    <property type="protein sequence ID" value="AEY69518.1"/>
    <property type="molecule type" value="Genomic_DNA"/>
</dbReference>